<accession>U5D0H9</accession>
<comment type="subcellular location">
    <subcellularLocation>
        <location evidence="2">Lipid droplet</location>
    </subcellularLocation>
    <subcellularLocation>
        <location evidence="1">Membrane</location>
        <topology evidence="1">Multi-pass membrane protein</topology>
    </subcellularLocation>
</comment>
<dbReference type="eggNOG" id="ENOG502SBKN">
    <property type="taxonomic scope" value="Eukaryota"/>
</dbReference>
<organism evidence="9 10">
    <name type="scientific">Amborella trichopoda</name>
    <dbReference type="NCBI Taxonomy" id="13333"/>
    <lineage>
        <taxon>Eukaryota</taxon>
        <taxon>Viridiplantae</taxon>
        <taxon>Streptophyta</taxon>
        <taxon>Embryophyta</taxon>
        <taxon>Tracheophyta</taxon>
        <taxon>Spermatophyta</taxon>
        <taxon>Magnoliopsida</taxon>
        <taxon>Amborellales</taxon>
        <taxon>Amborellaceae</taxon>
        <taxon>Amborella</taxon>
    </lineage>
</organism>
<dbReference type="Gramene" id="ERN19096">
    <property type="protein sequence ID" value="ERN19096"/>
    <property type="gene ID" value="AMTR_s00061p00128100"/>
</dbReference>
<keyword evidence="7 8" id="KW-0472">Membrane</keyword>
<dbReference type="GO" id="GO:0012511">
    <property type="term" value="C:monolayer-surrounded lipid storage body"/>
    <property type="evidence" value="ECO:0007669"/>
    <property type="project" value="InterPro"/>
</dbReference>
<feature type="transmembrane region" description="Helical" evidence="8">
    <location>
        <begin position="60"/>
        <end position="93"/>
    </location>
</feature>
<evidence type="ECO:0000313" key="10">
    <source>
        <dbReference type="Proteomes" id="UP000017836"/>
    </source>
</evidence>
<protein>
    <recommendedName>
        <fullName evidence="11">Oleosin</fullName>
    </recommendedName>
</protein>
<dbReference type="OMA" id="AWICREV"/>
<sequence>MADRKVQEMKNKTSGSSVLSSSMAALVIGGPLLGMSGFSFLASMTILIISSPLFLIFSPLILPVAFVLGCSMVAFAAAGLMGMAGFCAITCVFRSVRGQQIGRIPAQVVDTAQKAKEHGKELGAHLQQRVQIPIENKTRG</sequence>
<evidence type="ECO:0008006" key="11">
    <source>
        <dbReference type="Google" id="ProtNLM"/>
    </source>
</evidence>
<dbReference type="PANTHER" id="PTHR33203:SF37">
    <property type="entry name" value="GLYCINE-RICH PROTEIN _ OLEOSIN"/>
    <property type="match status" value="1"/>
</dbReference>
<dbReference type="KEGG" id="atr:18447470"/>
<evidence type="ECO:0000256" key="3">
    <source>
        <dbReference type="ARBA" id="ARBA00010858"/>
    </source>
</evidence>
<dbReference type="Proteomes" id="UP000017836">
    <property type="component" value="Unassembled WGS sequence"/>
</dbReference>
<evidence type="ECO:0000256" key="1">
    <source>
        <dbReference type="ARBA" id="ARBA00004141"/>
    </source>
</evidence>
<dbReference type="OrthoDB" id="1428009at2759"/>
<evidence type="ECO:0000256" key="8">
    <source>
        <dbReference type="SAM" id="Phobius"/>
    </source>
</evidence>
<dbReference type="Pfam" id="PF01277">
    <property type="entry name" value="Oleosin"/>
    <property type="match status" value="1"/>
</dbReference>
<keyword evidence="6 8" id="KW-1133">Transmembrane helix</keyword>
<evidence type="ECO:0000256" key="5">
    <source>
        <dbReference type="ARBA" id="ARBA00022692"/>
    </source>
</evidence>
<dbReference type="AlphaFoldDB" id="U5D0H9"/>
<name>U5D0H9_AMBTC</name>
<dbReference type="GO" id="GO:0016020">
    <property type="term" value="C:membrane"/>
    <property type="evidence" value="ECO:0007669"/>
    <property type="project" value="UniProtKB-SubCell"/>
</dbReference>
<feature type="transmembrane region" description="Helical" evidence="8">
    <location>
        <begin position="21"/>
        <end position="48"/>
    </location>
</feature>
<dbReference type="GO" id="GO:0048608">
    <property type="term" value="P:reproductive structure development"/>
    <property type="evidence" value="ECO:0007669"/>
    <property type="project" value="UniProtKB-ARBA"/>
</dbReference>
<keyword evidence="5 8" id="KW-0812">Transmembrane</keyword>
<dbReference type="PANTHER" id="PTHR33203">
    <property type="entry name" value="OLEOSIN"/>
    <property type="match status" value="1"/>
</dbReference>
<proteinExistence type="inferred from homology"/>
<dbReference type="EMBL" id="KI392075">
    <property type="protein sequence ID" value="ERN19096.1"/>
    <property type="molecule type" value="Genomic_DNA"/>
</dbReference>
<keyword evidence="10" id="KW-1185">Reference proteome</keyword>
<evidence type="ECO:0000256" key="7">
    <source>
        <dbReference type="ARBA" id="ARBA00023136"/>
    </source>
</evidence>
<gene>
    <name evidence="9" type="ORF">AMTR_s00061p00128100</name>
</gene>
<dbReference type="InterPro" id="IPR000136">
    <property type="entry name" value="Oleosin"/>
</dbReference>
<evidence type="ECO:0000256" key="6">
    <source>
        <dbReference type="ARBA" id="ARBA00022989"/>
    </source>
</evidence>
<dbReference type="GO" id="GO:0009791">
    <property type="term" value="P:post-embryonic development"/>
    <property type="evidence" value="ECO:0007669"/>
    <property type="project" value="UniProtKB-ARBA"/>
</dbReference>
<keyword evidence="4" id="KW-0551">Lipid droplet</keyword>
<dbReference type="HOGENOM" id="CLU_1837802_0_0_1"/>
<evidence type="ECO:0000256" key="4">
    <source>
        <dbReference type="ARBA" id="ARBA00022677"/>
    </source>
</evidence>
<evidence type="ECO:0000313" key="9">
    <source>
        <dbReference type="EMBL" id="ERN19096.1"/>
    </source>
</evidence>
<dbReference type="GO" id="GO:0019915">
    <property type="term" value="P:lipid storage"/>
    <property type="evidence" value="ECO:0000318"/>
    <property type="project" value="GO_Central"/>
</dbReference>
<evidence type="ECO:0000256" key="2">
    <source>
        <dbReference type="ARBA" id="ARBA00004502"/>
    </source>
</evidence>
<comment type="similarity">
    <text evidence="3">Belongs to the oleosin family.</text>
</comment>
<dbReference type="STRING" id="13333.U5D0H9"/>
<reference evidence="10" key="1">
    <citation type="journal article" date="2013" name="Science">
        <title>The Amborella genome and the evolution of flowering plants.</title>
        <authorList>
            <consortium name="Amborella Genome Project"/>
        </authorList>
    </citation>
    <scope>NUCLEOTIDE SEQUENCE [LARGE SCALE GENOMIC DNA]</scope>
</reference>